<organism evidence="1 2">
    <name type="scientific">Acrocarpospora macrocephala</name>
    <dbReference type="NCBI Taxonomy" id="150177"/>
    <lineage>
        <taxon>Bacteria</taxon>
        <taxon>Bacillati</taxon>
        <taxon>Actinomycetota</taxon>
        <taxon>Actinomycetes</taxon>
        <taxon>Streptosporangiales</taxon>
        <taxon>Streptosporangiaceae</taxon>
        <taxon>Acrocarpospora</taxon>
    </lineage>
</organism>
<accession>A0A5M3WM18</accession>
<comment type="caution">
    <text evidence="1">The sequence shown here is derived from an EMBL/GenBank/DDBJ whole genome shotgun (WGS) entry which is preliminary data.</text>
</comment>
<proteinExistence type="predicted"/>
<protein>
    <recommendedName>
        <fullName evidence="3">Immunity protein 35 domain-containing protein</fullName>
    </recommendedName>
</protein>
<evidence type="ECO:0000313" key="2">
    <source>
        <dbReference type="Proteomes" id="UP000331127"/>
    </source>
</evidence>
<reference evidence="1 2" key="1">
    <citation type="submission" date="2019-10" db="EMBL/GenBank/DDBJ databases">
        <title>Whole genome shotgun sequence of Acrocarpospora macrocephala NBRC 16266.</title>
        <authorList>
            <person name="Ichikawa N."/>
            <person name="Kimura A."/>
            <person name="Kitahashi Y."/>
            <person name="Komaki H."/>
            <person name="Oguchi A."/>
        </authorList>
    </citation>
    <scope>NUCLEOTIDE SEQUENCE [LARGE SCALE GENOMIC DNA]</scope>
    <source>
        <strain evidence="1 2">NBRC 16266</strain>
    </source>
</reference>
<dbReference type="EMBL" id="BLAE01000018">
    <property type="protein sequence ID" value="GES09904.1"/>
    <property type="molecule type" value="Genomic_DNA"/>
</dbReference>
<dbReference type="RefSeq" id="WP_155355413.1">
    <property type="nucleotide sequence ID" value="NZ_BAAAHL010000027.1"/>
</dbReference>
<gene>
    <name evidence="1" type="ORF">Amac_035000</name>
</gene>
<evidence type="ECO:0008006" key="3">
    <source>
        <dbReference type="Google" id="ProtNLM"/>
    </source>
</evidence>
<keyword evidence="2" id="KW-1185">Reference proteome</keyword>
<evidence type="ECO:0000313" key="1">
    <source>
        <dbReference type="EMBL" id="GES09904.1"/>
    </source>
</evidence>
<dbReference type="Proteomes" id="UP000331127">
    <property type="component" value="Unassembled WGS sequence"/>
</dbReference>
<dbReference type="AlphaFoldDB" id="A0A5M3WM18"/>
<dbReference type="OrthoDB" id="3538906at2"/>
<sequence>MTPESARALAEDYFNGGRPHPLDIAVYTFDAGYVAWPREPTPGDPTVLPDTVGGACIVIDRHTGEVSVRPLLPPELVAELWPDPTPR</sequence>
<name>A0A5M3WM18_9ACTN</name>